<dbReference type="NCBIfam" id="TIGR03049">
    <property type="entry name" value="PS_I_psaK"/>
    <property type="match status" value="1"/>
</dbReference>
<keyword evidence="4 9" id="KW-0812">Transmembrane</keyword>
<name>A0ABU5TZS0_9CYAN</name>
<evidence type="ECO:0000256" key="2">
    <source>
        <dbReference type="ARBA" id="ARBA00006458"/>
    </source>
</evidence>
<organism evidence="10 11">
    <name type="scientific">Limnoraphis robusta CCNP1315</name>
    <dbReference type="NCBI Taxonomy" id="3110306"/>
    <lineage>
        <taxon>Bacteria</taxon>
        <taxon>Bacillati</taxon>
        <taxon>Cyanobacteriota</taxon>
        <taxon>Cyanophyceae</taxon>
        <taxon>Oscillatoriophycideae</taxon>
        <taxon>Oscillatoriales</taxon>
        <taxon>Sirenicapillariaceae</taxon>
        <taxon>Limnoraphis</taxon>
    </lineage>
</organism>
<dbReference type="HAMAP" id="MF_00474">
    <property type="entry name" value="PSI_PsaK"/>
    <property type="match status" value="1"/>
</dbReference>
<evidence type="ECO:0000256" key="6">
    <source>
        <dbReference type="ARBA" id="ARBA00022989"/>
    </source>
</evidence>
<comment type="similarity">
    <text evidence="2 9">Belongs to the PsaG/PsaK family.</text>
</comment>
<keyword evidence="6 9" id="KW-1133">Transmembrane helix</keyword>
<dbReference type="SUPFAM" id="SSF81563">
    <property type="entry name" value="Photosystem I reaction center subunit X, PsaK"/>
    <property type="match status" value="1"/>
</dbReference>
<evidence type="ECO:0000256" key="5">
    <source>
        <dbReference type="ARBA" id="ARBA00022836"/>
    </source>
</evidence>
<dbReference type="InterPro" id="IPR037101">
    <property type="entry name" value="PSI_PsaK_bact"/>
</dbReference>
<keyword evidence="3 9" id="KW-0602">Photosynthesis</keyword>
<reference evidence="10 11" key="1">
    <citation type="submission" date="2023-12" db="EMBL/GenBank/DDBJ databases">
        <title>Baltic Sea Cyanobacteria.</title>
        <authorList>
            <person name="Delbaje E."/>
            <person name="Fewer D.P."/>
            <person name="Shishido T.K."/>
        </authorList>
    </citation>
    <scope>NUCLEOTIDE SEQUENCE [LARGE SCALE GENOMIC DNA]</scope>
    <source>
        <strain evidence="10 11">CCNP 1315</strain>
    </source>
</reference>
<evidence type="ECO:0000313" key="11">
    <source>
        <dbReference type="Proteomes" id="UP001301728"/>
    </source>
</evidence>
<dbReference type="InterPro" id="IPR000549">
    <property type="entry name" value="PSI_PsaG/PsaK"/>
</dbReference>
<keyword evidence="7 9" id="KW-0793">Thylakoid</keyword>
<proteinExistence type="inferred from homology"/>
<evidence type="ECO:0000256" key="3">
    <source>
        <dbReference type="ARBA" id="ARBA00022531"/>
    </source>
</evidence>
<keyword evidence="11" id="KW-1185">Reference proteome</keyword>
<evidence type="ECO:0000313" key="10">
    <source>
        <dbReference type="EMBL" id="MEA5520436.1"/>
    </source>
</evidence>
<dbReference type="Proteomes" id="UP001301728">
    <property type="component" value="Unassembled WGS sequence"/>
</dbReference>
<keyword evidence="5 9" id="KW-0603">Photosystem I</keyword>
<evidence type="ECO:0000256" key="7">
    <source>
        <dbReference type="ARBA" id="ARBA00023078"/>
    </source>
</evidence>
<dbReference type="InterPro" id="IPR035982">
    <property type="entry name" value="PSI_centre_PsaK_sf"/>
</dbReference>
<dbReference type="InterPro" id="IPR017492">
    <property type="entry name" value="PSI_PsaK"/>
</dbReference>
<dbReference type="EMBL" id="JAYGHT010000080">
    <property type="protein sequence ID" value="MEA5520436.1"/>
    <property type="molecule type" value="Genomic_DNA"/>
</dbReference>
<accession>A0ABU5TZS0</accession>
<keyword evidence="8 9" id="KW-0472">Membrane</keyword>
<evidence type="ECO:0000256" key="4">
    <source>
        <dbReference type="ARBA" id="ARBA00022692"/>
    </source>
</evidence>
<comment type="caution">
    <text evidence="10">The sequence shown here is derived from an EMBL/GenBank/DDBJ whole genome shotgun (WGS) entry which is preliminary data.</text>
</comment>
<evidence type="ECO:0000256" key="1">
    <source>
        <dbReference type="ARBA" id="ARBA00004141"/>
    </source>
</evidence>
<gene>
    <name evidence="9 10" type="primary">psaK</name>
    <name evidence="10" type="ORF">VB854_15920</name>
</gene>
<evidence type="ECO:0000256" key="8">
    <source>
        <dbReference type="ARBA" id="ARBA00023136"/>
    </source>
</evidence>
<sequence length="86" mass="8759">MIYSELIAATANTVTTVSWSPKTAIVMIICNIVMFAVGKFVIQKPNVGPAPNTFLGMSLAALIGTACLGHIVGAGVILGLANVGTL</sequence>
<feature type="transmembrane region" description="Helical" evidence="9">
    <location>
        <begin position="54"/>
        <end position="81"/>
    </location>
</feature>
<protein>
    <recommendedName>
        <fullName evidence="9">Photosystem I reaction center subunit PsaK</fullName>
    </recommendedName>
    <alternativeName>
        <fullName evidence="9">Photosystem I subunit X</fullName>
    </alternativeName>
</protein>
<dbReference type="Pfam" id="PF01241">
    <property type="entry name" value="PSI_PSAK"/>
    <property type="match status" value="1"/>
</dbReference>
<dbReference type="Gene3D" id="1.20.860.20">
    <property type="entry name" value="Photosystem I PsaK, reaction centre"/>
    <property type="match status" value="1"/>
</dbReference>
<feature type="transmembrane region" description="Helical" evidence="9">
    <location>
        <begin position="24"/>
        <end position="42"/>
    </location>
</feature>
<evidence type="ECO:0000256" key="9">
    <source>
        <dbReference type="HAMAP-Rule" id="MF_00474"/>
    </source>
</evidence>
<comment type="subcellular location">
    <subcellularLocation>
        <location evidence="9">Cellular thylakoid membrane</location>
        <topology evidence="9">Multi-pass membrane protein</topology>
    </subcellularLocation>
    <subcellularLocation>
        <location evidence="1">Membrane</location>
        <topology evidence="1">Multi-pass membrane protein</topology>
    </subcellularLocation>
</comment>
<dbReference type="RefSeq" id="WP_082172536.1">
    <property type="nucleotide sequence ID" value="NZ_JAYGHT010000080.1"/>
</dbReference>